<dbReference type="STRING" id="1844972.A7K91_21225"/>
<accession>A0A1A5YS03</accession>
<reference evidence="1 2" key="1">
    <citation type="submission" date="2016-05" db="EMBL/GenBank/DDBJ databases">
        <title>Paenibacillus oryzae. sp. nov., isolated from the rice root.</title>
        <authorList>
            <person name="Zhang J."/>
            <person name="Zhang X."/>
        </authorList>
    </citation>
    <scope>NUCLEOTIDE SEQUENCE [LARGE SCALE GENOMIC DNA]</scope>
    <source>
        <strain evidence="1 2">1DrF-4</strain>
    </source>
</reference>
<dbReference type="OrthoDB" id="2080274at2"/>
<name>A0A1A5YS03_9BACL</name>
<evidence type="ECO:0000313" key="2">
    <source>
        <dbReference type="Proteomes" id="UP000092024"/>
    </source>
</evidence>
<sequence>MSLVRRNYICTCEGSQEKIYLEHVAKLLTIFPQRVVSINAIIDQPGRLERQYEQYDRASLFDYDFNKELFEKNILQCEKMQREDKRAKGKNRRRTFHAYSNVNFDLWLVLHKENCNRPAASNDGYLDIVRRIYHLDKEDNIKKEQNIRRIVEQISLQDVKAAIRRAEDIRNKKVETDCEIIGGTHIYPNPDFSIHIFLKYVLQAVGEDVL</sequence>
<gene>
    <name evidence="1" type="ORF">A7K91_21225</name>
</gene>
<proteinExistence type="predicted"/>
<keyword evidence="2" id="KW-1185">Reference proteome</keyword>
<protein>
    <recommendedName>
        <fullName evidence="3">RloB domain-containing protein</fullName>
    </recommendedName>
</protein>
<dbReference type="RefSeq" id="WP_068679180.1">
    <property type="nucleotide sequence ID" value="NZ_LYPA01000026.1"/>
</dbReference>
<dbReference type="InterPro" id="IPR025591">
    <property type="entry name" value="RloB"/>
</dbReference>
<dbReference type="Proteomes" id="UP000092024">
    <property type="component" value="Unassembled WGS sequence"/>
</dbReference>
<dbReference type="EMBL" id="LYPA01000026">
    <property type="protein sequence ID" value="OBR68406.1"/>
    <property type="molecule type" value="Genomic_DNA"/>
</dbReference>
<dbReference type="Pfam" id="PF13707">
    <property type="entry name" value="RloB"/>
    <property type="match status" value="1"/>
</dbReference>
<evidence type="ECO:0008006" key="3">
    <source>
        <dbReference type="Google" id="ProtNLM"/>
    </source>
</evidence>
<evidence type="ECO:0000313" key="1">
    <source>
        <dbReference type="EMBL" id="OBR68406.1"/>
    </source>
</evidence>
<organism evidence="1 2">
    <name type="scientific">Paenibacillus oryzae</name>
    <dbReference type="NCBI Taxonomy" id="1844972"/>
    <lineage>
        <taxon>Bacteria</taxon>
        <taxon>Bacillati</taxon>
        <taxon>Bacillota</taxon>
        <taxon>Bacilli</taxon>
        <taxon>Bacillales</taxon>
        <taxon>Paenibacillaceae</taxon>
        <taxon>Paenibacillus</taxon>
    </lineage>
</organism>
<dbReference type="AlphaFoldDB" id="A0A1A5YS03"/>
<comment type="caution">
    <text evidence="1">The sequence shown here is derived from an EMBL/GenBank/DDBJ whole genome shotgun (WGS) entry which is preliminary data.</text>
</comment>